<evidence type="ECO:0000256" key="2">
    <source>
        <dbReference type="ARBA" id="ARBA00022670"/>
    </source>
</evidence>
<dbReference type="InterPro" id="IPR001478">
    <property type="entry name" value="PDZ"/>
</dbReference>
<proteinExistence type="inferred from homology"/>
<keyword evidence="4" id="KW-0720">Serine protease</keyword>
<gene>
    <name evidence="7" type="ORF">EBN88_13775</name>
</gene>
<comment type="caution">
    <text evidence="7">The sequence shown here is derived from an EMBL/GenBank/DDBJ whole genome shotgun (WGS) entry which is preliminary data.</text>
</comment>
<evidence type="ECO:0000259" key="6">
    <source>
        <dbReference type="PROSITE" id="PS50106"/>
    </source>
</evidence>
<dbReference type="EMBL" id="RFFJ01000065">
    <property type="protein sequence ID" value="RMI39922.1"/>
    <property type="molecule type" value="Genomic_DNA"/>
</dbReference>
<accession>A0A3M2LRK9</accession>
<dbReference type="Gene3D" id="3.30.750.44">
    <property type="match status" value="1"/>
</dbReference>
<sequence>MSRPSHRGSSRSVRRGAALACVFTGVLVTGAATGSWPEGADGSESTVLASGSGAGLGGEEARGPASGTIDDARRLVSRSGDRWSAAYTAEEYERLRRRLEGEYVGTGIAVLRTADGRIEVSEVHADSPAERAGIEPGDEIRTIDGVTLAGGPVTDVVSRLRGSDRPEQAGPGSTVSLGMEREGRRWELSVERARLTVRSVVVTESGDGVTRIEVDSFTRGSAQLLRDAVAEVPADHGIVLDLRGNAGGLLTEAADSASVFLDGGLVATYDVHGEERALHAARGGDTDTPLVVLVDGGTMSSAEMFTGALQDRNRAVIVGHRTFGKGTVQMPSEQPDGSVAELTVGHYVTPSGRTVDQDGIVPDLVVDPGADAEAKARTVLDGLSGGA</sequence>
<dbReference type="InterPro" id="IPR029045">
    <property type="entry name" value="ClpP/crotonase-like_dom_sf"/>
</dbReference>
<feature type="domain" description="PDZ" evidence="6">
    <location>
        <begin position="92"/>
        <end position="163"/>
    </location>
</feature>
<dbReference type="AlphaFoldDB" id="A0A3M2LRK9"/>
<dbReference type="PANTHER" id="PTHR32060:SF30">
    <property type="entry name" value="CARBOXY-TERMINAL PROCESSING PROTEASE CTPA"/>
    <property type="match status" value="1"/>
</dbReference>
<keyword evidence="3" id="KW-0378">Hydrolase</keyword>
<dbReference type="CDD" id="cd07560">
    <property type="entry name" value="Peptidase_S41_CPP"/>
    <property type="match status" value="1"/>
</dbReference>
<evidence type="ECO:0000256" key="5">
    <source>
        <dbReference type="SAM" id="MobiDB-lite"/>
    </source>
</evidence>
<dbReference type="InterPro" id="IPR005151">
    <property type="entry name" value="Tail-specific_protease"/>
</dbReference>
<dbReference type="SMART" id="SM00228">
    <property type="entry name" value="PDZ"/>
    <property type="match status" value="1"/>
</dbReference>
<keyword evidence="2" id="KW-0645">Protease</keyword>
<dbReference type="Proteomes" id="UP000278673">
    <property type="component" value="Unassembled WGS sequence"/>
</dbReference>
<dbReference type="SMART" id="SM00245">
    <property type="entry name" value="TSPc"/>
    <property type="match status" value="1"/>
</dbReference>
<protein>
    <submittedName>
        <fullName evidence="7">PDZ domain-containing protein</fullName>
    </submittedName>
</protein>
<dbReference type="SUPFAM" id="SSF50156">
    <property type="entry name" value="PDZ domain-like"/>
    <property type="match status" value="1"/>
</dbReference>
<dbReference type="Gene3D" id="2.30.42.10">
    <property type="match status" value="1"/>
</dbReference>
<dbReference type="PROSITE" id="PS50106">
    <property type="entry name" value="PDZ"/>
    <property type="match status" value="1"/>
</dbReference>
<evidence type="ECO:0000256" key="1">
    <source>
        <dbReference type="ARBA" id="ARBA00009179"/>
    </source>
</evidence>
<name>A0A3M2LRK9_9ACTN</name>
<dbReference type="GO" id="GO:0004175">
    <property type="term" value="F:endopeptidase activity"/>
    <property type="evidence" value="ECO:0007669"/>
    <property type="project" value="TreeGrafter"/>
</dbReference>
<evidence type="ECO:0000313" key="8">
    <source>
        <dbReference type="Proteomes" id="UP000278673"/>
    </source>
</evidence>
<dbReference type="Pfam" id="PF17820">
    <property type="entry name" value="PDZ_6"/>
    <property type="match status" value="1"/>
</dbReference>
<dbReference type="InterPro" id="IPR004447">
    <property type="entry name" value="Peptidase_S41A"/>
</dbReference>
<feature type="region of interest" description="Disordered" evidence="5">
    <location>
        <begin position="35"/>
        <end position="69"/>
    </location>
</feature>
<comment type="similarity">
    <text evidence="1">Belongs to the peptidase S41A family.</text>
</comment>
<organism evidence="7 8">
    <name type="scientific">Streptomyces triticirhizae</name>
    <dbReference type="NCBI Taxonomy" id="2483353"/>
    <lineage>
        <taxon>Bacteria</taxon>
        <taxon>Bacillati</taxon>
        <taxon>Actinomycetota</taxon>
        <taxon>Actinomycetes</taxon>
        <taxon>Kitasatosporales</taxon>
        <taxon>Streptomycetaceae</taxon>
        <taxon>Streptomyces</taxon>
    </lineage>
</organism>
<evidence type="ECO:0000256" key="3">
    <source>
        <dbReference type="ARBA" id="ARBA00022801"/>
    </source>
</evidence>
<dbReference type="Gene3D" id="3.90.226.10">
    <property type="entry name" value="2-enoyl-CoA Hydratase, Chain A, domain 1"/>
    <property type="match status" value="1"/>
</dbReference>
<dbReference type="RefSeq" id="WP_122184159.1">
    <property type="nucleotide sequence ID" value="NZ_RFFJ01000065.1"/>
</dbReference>
<keyword evidence="8" id="KW-1185">Reference proteome</keyword>
<dbReference type="PANTHER" id="PTHR32060">
    <property type="entry name" value="TAIL-SPECIFIC PROTEASE"/>
    <property type="match status" value="1"/>
</dbReference>
<dbReference type="GO" id="GO:0008236">
    <property type="term" value="F:serine-type peptidase activity"/>
    <property type="evidence" value="ECO:0007669"/>
    <property type="project" value="UniProtKB-KW"/>
</dbReference>
<reference evidence="7 8" key="1">
    <citation type="submission" date="2018-10" db="EMBL/GenBank/DDBJ databases">
        <title>Isolation, diversity and antifungal activity of actinobacteria from wheat.</title>
        <authorList>
            <person name="Han C."/>
        </authorList>
    </citation>
    <scope>NUCLEOTIDE SEQUENCE [LARGE SCALE GENOMIC DNA]</scope>
    <source>
        <strain evidence="7 8">NEAU-YY642</strain>
    </source>
</reference>
<dbReference type="SUPFAM" id="SSF52096">
    <property type="entry name" value="ClpP/crotonase"/>
    <property type="match status" value="1"/>
</dbReference>
<dbReference type="GO" id="GO:0007165">
    <property type="term" value="P:signal transduction"/>
    <property type="evidence" value="ECO:0007669"/>
    <property type="project" value="TreeGrafter"/>
</dbReference>
<dbReference type="Pfam" id="PF03572">
    <property type="entry name" value="Peptidase_S41"/>
    <property type="match status" value="1"/>
</dbReference>
<dbReference type="GO" id="GO:0006508">
    <property type="term" value="P:proteolysis"/>
    <property type="evidence" value="ECO:0007669"/>
    <property type="project" value="UniProtKB-KW"/>
</dbReference>
<dbReference type="InterPro" id="IPR036034">
    <property type="entry name" value="PDZ_sf"/>
</dbReference>
<evidence type="ECO:0000313" key="7">
    <source>
        <dbReference type="EMBL" id="RMI39922.1"/>
    </source>
</evidence>
<dbReference type="InterPro" id="IPR041489">
    <property type="entry name" value="PDZ_6"/>
</dbReference>
<dbReference type="GO" id="GO:0030288">
    <property type="term" value="C:outer membrane-bounded periplasmic space"/>
    <property type="evidence" value="ECO:0007669"/>
    <property type="project" value="TreeGrafter"/>
</dbReference>
<evidence type="ECO:0000256" key="4">
    <source>
        <dbReference type="ARBA" id="ARBA00022825"/>
    </source>
</evidence>